<name>A0A2M9G3N7_9PROT</name>
<dbReference type="AlphaFoldDB" id="A0A2M9G3N7"/>
<dbReference type="Gene3D" id="3.40.30.10">
    <property type="entry name" value="Glutaredoxin"/>
    <property type="match status" value="1"/>
</dbReference>
<dbReference type="OrthoDB" id="7362982at2"/>
<sequence length="132" mass="14492">MRRSLISGVIAGLLVWASLAWPAAAGALELVMLERPGCAWCRRFDAEIAPAYPLTAEGARAPLRRVDVTGSWPGDLAGVRRERFTPTFVLVHEGVEVDRLRGYPGDEFFWFLLGEMLSRLPDPSPGGGVRKD</sequence>
<proteinExistence type="predicted"/>
<dbReference type="InterPro" id="IPR036249">
    <property type="entry name" value="Thioredoxin-like_sf"/>
</dbReference>
<organism evidence="1 2">
    <name type="scientific">Minwuia thermotolerans</name>
    <dbReference type="NCBI Taxonomy" id="2056226"/>
    <lineage>
        <taxon>Bacteria</taxon>
        <taxon>Pseudomonadati</taxon>
        <taxon>Pseudomonadota</taxon>
        <taxon>Alphaproteobacteria</taxon>
        <taxon>Minwuiales</taxon>
        <taxon>Minwuiaceae</taxon>
        <taxon>Minwuia</taxon>
    </lineage>
</organism>
<comment type="caution">
    <text evidence="1">The sequence shown here is derived from an EMBL/GenBank/DDBJ whole genome shotgun (WGS) entry which is preliminary data.</text>
</comment>
<evidence type="ECO:0000313" key="2">
    <source>
        <dbReference type="Proteomes" id="UP000229498"/>
    </source>
</evidence>
<reference evidence="1 2" key="1">
    <citation type="submission" date="2017-11" db="EMBL/GenBank/DDBJ databases">
        <title>Draft genome sequence of Rhizobiales bacterium SY3-13.</title>
        <authorList>
            <person name="Sun C."/>
        </authorList>
    </citation>
    <scope>NUCLEOTIDE SEQUENCE [LARGE SCALE GENOMIC DNA]</scope>
    <source>
        <strain evidence="1 2">SY3-13</strain>
    </source>
</reference>
<dbReference type="SUPFAM" id="SSF52833">
    <property type="entry name" value="Thioredoxin-like"/>
    <property type="match status" value="1"/>
</dbReference>
<protein>
    <submittedName>
        <fullName evidence="1">Transcriptional regulator</fullName>
    </submittedName>
</protein>
<keyword evidence="2" id="KW-1185">Reference proteome</keyword>
<dbReference type="Proteomes" id="UP000229498">
    <property type="component" value="Unassembled WGS sequence"/>
</dbReference>
<dbReference type="EMBL" id="PHIG01000029">
    <property type="protein sequence ID" value="PJK30339.1"/>
    <property type="molecule type" value="Genomic_DNA"/>
</dbReference>
<gene>
    <name evidence="1" type="ORF">CVT23_07220</name>
</gene>
<evidence type="ECO:0000313" key="1">
    <source>
        <dbReference type="EMBL" id="PJK30339.1"/>
    </source>
</evidence>
<accession>A0A2M9G3N7</accession>